<organism evidence="3 4">
    <name type="scientific">Agrilutibacter solisilvae</name>
    <dbReference type="NCBI Taxonomy" id="2763317"/>
    <lineage>
        <taxon>Bacteria</taxon>
        <taxon>Pseudomonadati</taxon>
        <taxon>Pseudomonadota</taxon>
        <taxon>Gammaproteobacteria</taxon>
        <taxon>Lysobacterales</taxon>
        <taxon>Lysobacteraceae</taxon>
        <taxon>Agrilutibacter</taxon>
    </lineage>
</organism>
<feature type="transmembrane region" description="Helical" evidence="1">
    <location>
        <begin position="6"/>
        <end position="25"/>
    </location>
</feature>
<dbReference type="Pfam" id="PF08378">
    <property type="entry name" value="NERD"/>
    <property type="match status" value="1"/>
</dbReference>
<proteinExistence type="predicted"/>
<dbReference type="EMBL" id="CP071518">
    <property type="protein sequence ID" value="QSX78937.1"/>
    <property type="molecule type" value="Genomic_DNA"/>
</dbReference>
<keyword evidence="1" id="KW-0472">Membrane</keyword>
<dbReference type="InterPro" id="IPR011528">
    <property type="entry name" value="NERD"/>
</dbReference>
<keyword evidence="4" id="KW-1185">Reference proteome</keyword>
<keyword evidence="1" id="KW-1133">Transmembrane helix</keyword>
<evidence type="ECO:0000259" key="2">
    <source>
        <dbReference type="PROSITE" id="PS50965"/>
    </source>
</evidence>
<evidence type="ECO:0000256" key="1">
    <source>
        <dbReference type="SAM" id="Phobius"/>
    </source>
</evidence>
<dbReference type="KEGG" id="lsf:I8J32_003150"/>
<sequence length="300" mass="33355">MTALLLVVAFTFMPSLLMVGLLWAYRKWQDREGRRSPIEKRAIYGAGEQLRVRMDKHMDQVMVSFVALFFMGPYFLAYWAMSRINLAQVRFGFGDYLLLVLFLIMVGAATWWLIKHGSARRIANAGLQAELYTAQELNRLMALGCTVLHDVPADGFNLDHVVIGPTAVYAVETKSVRKPAPTGGKDHFKVTYDGQCLRFPDFSDSKRLKQTRRQADWLAGHLRQALGRSIPVVPALALPGWWIETQTSAAATDLRVFNPAGRGSNFMADARGGHAIAPEIAALVVQALVMRYPTLGAKSS</sequence>
<dbReference type="Proteomes" id="UP000639274">
    <property type="component" value="Chromosome"/>
</dbReference>
<feature type="transmembrane region" description="Helical" evidence="1">
    <location>
        <begin position="93"/>
        <end position="114"/>
    </location>
</feature>
<keyword evidence="1" id="KW-0812">Transmembrane</keyword>
<reference evidence="3 4" key="1">
    <citation type="submission" date="2021-03" db="EMBL/GenBank/DDBJ databases">
        <title>Lysobacter sp. nov. isolated from soil of gangwondo yeongwol, south Korea.</title>
        <authorList>
            <person name="Kim K.R."/>
            <person name="Kim K.H."/>
            <person name="Jeon C.O."/>
        </authorList>
    </citation>
    <scope>NUCLEOTIDE SEQUENCE [LARGE SCALE GENOMIC DNA]</scope>
    <source>
        <strain evidence="3 4">R19</strain>
    </source>
</reference>
<evidence type="ECO:0000313" key="4">
    <source>
        <dbReference type="Proteomes" id="UP000639274"/>
    </source>
</evidence>
<dbReference type="PROSITE" id="PS50965">
    <property type="entry name" value="NERD"/>
    <property type="match status" value="1"/>
</dbReference>
<name>A0A975ASN3_9GAMM</name>
<feature type="transmembrane region" description="Helical" evidence="1">
    <location>
        <begin position="61"/>
        <end position="81"/>
    </location>
</feature>
<feature type="domain" description="NERD" evidence="2">
    <location>
        <begin position="125"/>
        <end position="245"/>
    </location>
</feature>
<dbReference type="RefSeq" id="WP_200615237.1">
    <property type="nucleotide sequence ID" value="NZ_CP071518.1"/>
</dbReference>
<gene>
    <name evidence="3" type="ORF">I8J32_003150</name>
</gene>
<dbReference type="AlphaFoldDB" id="A0A975ASN3"/>
<evidence type="ECO:0000313" key="3">
    <source>
        <dbReference type="EMBL" id="QSX78937.1"/>
    </source>
</evidence>
<protein>
    <submittedName>
        <fullName evidence="3">NERD domain-containing protein</fullName>
    </submittedName>
</protein>
<accession>A0A975ASN3</accession>